<feature type="domain" description="Cobalamin-independent methionine synthase MetE C-terminal/archaeal" evidence="1">
    <location>
        <begin position="4"/>
        <end position="325"/>
    </location>
</feature>
<evidence type="ECO:0000313" key="2">
    <source>
        <dbReference type="EMBL" id="ULN54656.1"/>
    </source>
</evidence>
<accession>A0ABY3U9N7</accession>
<dbReference type="InterPro" id="IPR038071">
    <property type="entry name" value="UROD/MetE-like_sf"/>
</dbReference>
<dbReference type="Gene3D" id="3.20.20.210">
    <property type="match status" value="1"/>
</dbReference>
<keyword evidence="3" id="KW-1185">Reference proteome</keyword>
<sequence length="343" mass="34448">MGVFATATGLGSWPDRNPRAAAEIVVGELGALPHLVELPARGVGADLIGRAAALLIDIALDTTVRGYRMGAGAGAVTRRAAGLLREDLDALEEAFENAGLRGTGHPVKVQAPGPITLAAELELRNGHRAVTDPGAVRELAASLAEGVGAHVGALARRLDAPVVVQFDEPALPAALAGRVPGVTALSPVDPIDEEVALRALDGCVAAAGVEAALHCCAPGVPWALLQRSSIAAVAVDPAVLGRADDEGIATLLEAGRTVQLGVVPAVEPARPPGVAELAAVAAGLVDRIGLARSMLADRVGITPACGLAGATASWARTAIALAGRTAAALAEDPEAVRGDNLHR</sequence>
<proteinExistence type="predicted"/>
<gene>
    <name evidence="2" type="ORF">MIU77_12880</name>
</gene>
<dbReference type="InterPro" id="IPR002629">
    <property type="entry name" value="Met_Synth_C/arc"/>
</dbReference>
<dbReference type="EMBL" id="CP092365">
    <property type="protein sequence ID" value="ULN54656.1"/>
    <property type="molecule type" value="Genomic_DNA"/>
</dbReference>
<protein>
    <submittedName>
        <fullName evidence="2">Methionine synthase</fullName>
    </submittedName>
</protein>
<reference evidence="2" key="1">
    <citation type="submission" date="2022-08" db="EMBL/GenBank/DDBJ databases">
        <title>Complete genome sequence of 14 non-tuberculosis mycobacteria type-strains.</title>
        <authorList>
            <person name="Igarashi Y."/>
            <person name="Osugi A."/>
            <person name="Mitarai S."/>
        </authorList>
    </citation>
    <scope>NUCLEOTIDE SEQUENCE</scope>
    <source>
        <strain evidence="2">DSM 45575</strain>
    </source>
</reference>
<name>A0ABY3U9N7_9MYCO</name>
<evidence type="ECO:0000313" key="3">
    <source>
        <dbReference type="Proteomes" id="UP001055200"/>
    </source>
</evidence>
<organism evidence="2 3">
    <name type="scientific">Mycolicibacillus parakoreensis</name>
    <dbReference type="NCBI Taxonomy" id="1069221"/>
    <lineage>
        <taxon>Bacteria</taxon>
        <taxon>Bacillati</taxon>
        <taxon>Actinomycetota</taxon>
        <taxon>Actinomycetes</taxon>
        <taxon>Mycobacteriales</taxon>
        <taxon>Mycobacteriaceae</taxon>
        <taxon>Mycolicibacillus</taxon>
    </lineage>
</organism>
<dbReference type="Proteomes" id="UP001055200">
    <property type="component" value="Chromosome"/>
</dbReference>
<dbReference type="RefSeq" id="WP_240172845.1">
    <property type="nucleotide sequence ID" value="NZ_CP092365.1"/>
</dbReference>
<evidence type="ECO:0000259" key="1">
    <source>
        <dbReference type="Pfam" id="PF01717"/>
    </source>
</evidence>
<dbReference type="Pfam" id="PF01717">
    <property type="entry name" value="Meth_synt_2"/>
    <property type="match status" value="1"/>
</dbReference>
<dbReference type="SUPFAM" id="SSF51726">
    <property type="entry name" value="UROD/MetE-like"/>
    <property type="match status" value="1"/>
</dbReference>